<dbReference type="InterPro" id="IPR033379">
    <property type="entry name" value="Acid_Pase_AS"/>
</dbReference>
<name>A0A845AI94_9SPHN</name>
<evidence type="ECO:0000256" key="1">
    <source>
        <dbReference type="SAM" id="SignalP"/>
    </source>
</evidence>
<feature type="chain" id="PRO_5032646026" evidence="1">
    <location>
        <begin position="25"/>
        <end position="440"/>
    </location>
</feature>
<keyword evidence="3" id="KW-1185">Reference proteome</keyword>
<keyword evidence="1" id="KW-0732">Signal</keyword>
<dbReference type="AlphaFoldDB" id="A0A845AI94"/>
<dbReference type="Gene3D" id="3.40.50.1240">
    <property type="entry name" value="Phosphoglycerate mutase-like"/>
    <property type="match status" value="2"/>
</dbReference>
<dbReference type="OrthoDB" id="395886at2"/>
<dbReference type="InterPro" id="IPR000560">
    <property type="entry name" value="His_Pase_clade-2"/>
</dbReference>
<dbReference type="RefSeq" id="WP_160740045.1">
    <property type="nucleotide sequence ID" value="NZ_WTYQ01000005.1"/>
</dbReference>
<protein>
    <submittedName>
        <fullName evidence="2">Histidine-type phosphatase</fullName>
    </submittedName>
</protein>
<dbReference type="EMBL" id="WTYQ01000005">
    <property type="protein sequence ID" value="MXP26828.1"/>
    <property type="molecule type" value="Genomic_DNA"/>
</dbReference>
<reference evidence="2 3" key="1">
    <citation type="submission" date="2019-12" db="EMBL/GenBank/DDBJ databases">
        <title>Genomic-based taxomic classification of the family Erythrobacteraceae.</title>
        <authorList>
            <person name="Xu L."/>
        </authorList>
    </citation>
    <scope>NUCLEOTIDE SEQUENCE [LARGE SCALE GENOMIC DNA]</scope>
    <source>
        <strain evidence="2 3">DSM 18604</strain>
    </source>
</reference>
<comment type="caution">
    <text evidence="2">The sequence shown here is derived from an EMBL/GenBank/DDBJ whole genome shotgun (WGS) entry which is preliminary data.</text>
</comment>
<feature type="signal peptide" evidence="1">
    <location>
        <begin position="1"/>
        <end position="24"/>
    </location>
</feature>
<dbReference type="PROSITE" id="PS00616">
    <property type="entry name" value="HIS_ACID_PHOSPHAT_1"/>
    <property type="match status" value="1"/>
</dbReference>
<gene>
    <name evidence="2" type="ORF">GRI39_12380</name>
</gene>
<accession>A0A845AI94</accession>
<dbReference type="Proteomes" id="UP000460561">
    <property type="component" value="Unassembled WGS sequence"/>
</dbReference>
<evidence type="ECO:0000313" key="2">
    <source>
        <dbReference type="EMBL" id="MXP26828.1"/>
    </source>
</evidence>
<dbReference type="SUPFAM" id="SSF53254">
    <property type="entry name" value="Phosphoglycerate mutase-like"/>
    <property type="match status" value="1"/>
</dbReference>
<proteinExistence type="predicted"/>
<organism evidence="2 3">
    <name type="scientific">Altericroceibacterium indicum</name>
    <dbReference type="NCBI Taxonomy" id="374177"/>
    <lineage>
        <taxon>Bacteria</taxon>
        <taxon>Pseudomonadati</taxon>
        <taxon>Pseudomonadota</taxon>
        <taxon>Alphaproteobacteria</taxon>
        <taxon>Sphingomonadales</taxon>
        <taxon>Erythrobacteraceae</taxon>
        <taxon>Altericroceibacterium</taxon>
    </lineage>
</organism>
<dbReference type="InterPro" id="IPR029033">
    <property type="entry name" value="His_PPase_superfam"/>
</dbReference>
<sequence>MVIFRTLAAFITCVVTSLAVPALAENGPVFRQADLTPADGYRVDRVVIVYRHGLRAPLDTEIGALEYSKEPWPVWATANAELTPHGREALRLMGQYDRALFNKLGLLQPTNCPDSDDLLIYSDSDSRSIGSGNELREGLAPGCQIMVQHKEAGAPDLTFTANAPGAAPFDGNAALRSINSYTHGGPGVLAAQTREQTRILEEILGCRQPSGSDQECDISAVPSQLSADEHGIGLTGPIMITSGTAEVLLLEYAEGMPMSEVGWGRADLAKLTAISRLHALLFDIFDRSPYMARRTAAEMAPRIRALLTGSDEPKVTLLVGHDNNIAALTSLLGTSFQIPSYGRDDPPVGGGLGFLLLTDTSSGKQFVQLFYHAQTLDQMRDLTSLSLKSPPATQILSPKCAKGPEHLCSLDDLAGLLTWPGQRSFHERANAKEAGSDLQS</sequence>
<evidence type="ECO:0000313" key="3">
    <source>
        <dbReference type="Proteomes" id="UP000460561"/>
    </source>
</evidence>
<dbReference type="Pfam" id="PF00328">
    <property type="entry name" value="His_Phos_2"/>
    <property type="match status" value="1"/>
</dbReference>